<dbReference type="Proteomes" id="UP001294570">
    <property type="component" value="Unassembled WGS sequence"/>
</dbReference>
<evidence type="ECO:0000313" key="11">
    <source>
        <dbReference type="Proteomes" id="UP001294570"/>
    </source>
</evidence>
<dbReference type="InterPro" id="IPR014710">
    <property type="entry name" value="RmlC-like_jellyroll"/>
</dbReference>
<keyword evidence="5 9" id="KW-0223">Dioxygenase</keyword>
<comment type="function">
    <text evidence="9">Catalyzes 2 different reactions between oxygene and the acireductone 1,2-dihydroxy-3-keto-5-methylthiopentene (DHK-MTPene) depending upon the metal bound in the active site. Fe-containing acireductone dioxygenase (Fe-ARD) produces formate and 2-keto-4-methylthiobutyrate (KMTB), the alpha-ketoacid precursor of methionine in the methionine recycle pathway. Ni-containing acireductone dioxygenase (Ni-ARD) produces methylthiopropionate, carbon monoxide and formate, and does not lie on the methionine recycle pathway.</text>
</comment>
<keyword evidence="3 9" id="KW-0028">Amino-acid biosynthesis</keyword>
<dbReference type="GO" id="GO:0051213">
    <property type="term" value="F:dioxygenase activity"/>
    <property type="evidence" value="ECO:0007669"/>
    <property type="project" value="UniProtKB-KW"/>
</dbReference>
<evidence type="ECO:0000256" key="9">
    <source>
        <dbReference type="HAMAP-Rule" id="MF_01682"/>
    </source>
</evidence>
<name>A0ABU5GQP5_9GAMM</name>
<feature type="site" description="Important to generate the dianion" evidence="9">
    <location>
        <position position="105"/>
    </location>
</feature>
<comment type="catalytic activity">
    <reaction evidence="1 9">
        <text>1,2-dihydroxy-5-(methylsulfanyl)pent-1-en-3-one + O2 = 4-methylsulfanyl-2-oxobutanoate + formate + 2 H(+)</text>
        <dbReference type="Rhea" id="RHEA:24504"/>
        <dbReference type="ChEBI" id="CHEBI:15378"/>
        <dbReference type="ChEBI" id="CHEBI:15379"/>
        <dbReference type="ChEBI" id="CHEBI:15740"/>
        <dbReference type="ChEBI" id="CHEBI:16723"/>
        <dbReference type="ChEBI" id="CHEBI:49252"/>
        <dbReference type="EC" id="1.13.11.54"/>
    </reaction>
</comment>
<comment type="cofactor">
    <cofactor evidence="9">
        <name>Fe(2+)</name>
        <dbReference type="ChEBI" id="CHEBI:29033"/>
    </cofactor>
    <text evidence="9">Binds 1 Fe(2+) cation per monomer.</text>
</comment>
<comment type="pathway">
    <text evidence="9">Amino-acid biosynthesis; L-methionine biosynthesis via salvage pathway; L-methionine from S-methyl-5-thio-alpha-D-ribose 1-phosphate: step 5/6.</text>
</comment>
<evidence type="ECO:0000256" key="1">
    <source>
        <dbReference type="ARBA" id="ARBA00000428"/>
    </source>
</evidence>
<keyword evidence="4 9" id="KW-0479">Metal-binding</keyword>
<feature type="binding site" evidence="9">
    <location>
        <position position="99"/>
    </location>
    <ligand>
        <name>Ni(2+)</name>
        <dbReference type="ChEBI" id="CHEBI:49786"/>
    </ligand>
</feature>
<feature type="binding site" evidence="9">
    <location>
        <position position="97"/>
    </location>
    <ligand>
        <name>Ni(2+)</name>
        <dbReference type="ChEBI" id="CHEBI:49786"/>
    </ligand>
</feature>
<protein>
    <recommendedName>
        <fullName evidence="9">Acireductone dioxygenase</fullName>
    </recommendedName>
    <alternativeName>
        <fullName evidence="9">1,2-dihydroxy-3-keto-5-methylthiopentene dioxygenase</fullName>
        <shortName evidence="9">DHK-MTPene dioxygenase</shortName>
    </alternativeName>
    <alternativeName>
        <fullName evidence="9">Acireductone dioxygenase (Fe(2+)-requiring)</fullName>
        <shortName evidence="9">ARD'</shortName>
        <shortName evidence="9">Fe-ARD</shortName>
        <ecNumber evidence="9">1.13.11.54</ecNumber>
    </alternativeName>
    <alternativeName>
        <fullName evidence="9">Acireductone dioxygenase (Ni(2+)-requiring)</fullName>
        <shortName evidence="9">ARD</shortName>
        <shortName evidence="9">Ni-ARD</shortName>
        <ecNumber evidence="9">1.13.11.53</ecNumber>
    </alternativeName>
</protein>
<comment type="subunit">
    <text evidence="9">Monomer.</text>
</comment>
<keyword evidence="8 9" id="KW-0486">Methionine biosynthesis</keyword>
<sequence length="183" mass="20866">MSQLFVFHRDQPMQAIKLLNHAEDICRTLTQLGIDLEHWEIDSSLTAESSHEEILAAYAADIARVQQRSGFTEVDVMSVAESHPEKDVLRKQERVEHQHSEDEVRFFVSGRGIFYMQLDEHVYGVLCEKGSMLSIPAGTKHWFDMGERPRFTLLRLYTSAKALASELTGSDIAEVYLPLDDLV</sequence>
<dbReference type="SUPFAM" id="SSF51182">
    <property type="entry name" value="RmlC-like cupins"/>
    <property type="match status" value="1"/>
</dbReference>
<keyword evidence="7 9" id="KW-0408">Iron</keyword>
<comment type="caution">
    <text evidence="10">The sequence shown here is derived from an EMBL/GenBank/DDBJ whole genome shotgun (WGS) entry which is preliminary data.</text>
</comment>
<feature type="site" description="May play a role in transmitting local conformational changes" evidence="9">
    <location>
        <position position="102"/>
    </location>
</feature>
<dbReference type="InterPro" id="IPR011051">
    <property type="entry name" value="RmlC_Cupin_sf"/>
</dbReference>
<feature type="binding site" evidence="9">
    <location>
        <position position="103"/>
    </location>
    <ligand>
        <name>Fe(2+)</name>
        <dbReference type="ChEBI" id="CHEBI:29033"/>
    </ligand>
</feature>
<dbReference type="CDD" id="cd02232">
    <property type="entry name" value="cupin_ARD"/>
    <property type="match status" value="1"/>
</dbReference>
<evidence type="ECO:0000256" key="7">
    <source>
        <dbReference type="ARBA" id="ARBA00023004"/>
    </source>
</evidence>
<dbReference type="EMBL" id="JAXIVU010000006">
    <property type="protein sequence ID" value="MDY7219179.1"/>
    <property type="molecule type" value="Genomic_DNA"/>
</dbReference>
<feature type="binding site" evidence="9">
    <location>
        <position position="103"/>
    </location>
    <ligand>
        <name>Ni(2+)</name>
        <dbReference type="ChEBI" id="CHEBI:49786"/>
    </ligand>
</feature>
<evidence type="ECO:0000313" key="10">
    <source>
        <dbReference type="EMBL" id="MDY7219179.1"/>
    </source>
</evidence>
<evidence type="ECO:0000256" key="5">
    <source>
        <dbReference type="ARBA" id="ARBA00022964"/>
    </source>
</evidence>
<dbReference type="Gene3D" id="2.60.120.10">
    <property type="entry name" value="Jelly Rolls"/>
    <property type="match status" value="1"/>
</dbReference>
<dbReference type="PANTHER" id="PTHR23418">
    <property type="entry name" value="ACIREDUCTONE DIOXYGENASE"/>
    <property type="match status" value="1"/>
</dbReference>
<proteinExistence type="inferred from homology"/>
<keyword evidence="11" id="KW-1185">Reference proteome</keyword>
<dbReference type="EC" id="1.13.11.53" evidence="9"/>
<dbReference type="RefSeq" id="WP_321553274.1">
    <property type="nucleotide sequence ID" value="NZ_JAXIVU010000006.1"/>
</dbReference>
<feature type="binding site" evidence="9">
    <location>
        <position position="141"/>
    </location>
    <ligand>
        <name>Fe(2+)</name>
        <dbReference type="ChEBI" id="CHEBI:29033"/>
    </ligand>
</feature>
<evidence type="ECO:0000256" key="8">
    <source>
        <dbReference type="ARBA" id="ARBA00023167"/>
    </source>
</evidence>
<comment type="similarity">
    <text evidence="9">Belongs to the acireductone dioxygenase (ARD) family.</text>
</comment>
<keyword evidence="2 9" id="KW-0533">Nickel</keyword>
<evidence type="ECO:0000256" key="2">
    <source>
        <dbReference type="ARBA" id="ARBA00022596"/>
    </source>
</evidence>
<dbReference type="HAMAP" id="MF_01682">
    <property type="entry name" value="Salvage_MtnD"/>
    <property type="match status" value="1"/>
</dbReference>
<organism evidence="10 11">
    <name type="scientific">Denitrificimonas halotolerans</name>
    <dbReference type="NCBI Taxonomy" id="3098930"/>
    <lineage>
        <taxon>Bacteria</taxon>
        <taxon>Pseudomonadati</taxon>
        <taxon>Pseudomonadota</taxon>
        <taxon>Gammaproteobacteria</taxon>
        <taxon>Pseudomonadales</taxon>
        <taxon>Pseudomonadaceae</taxon>
        <taxon>Denitrificimonas</taxon>
    </lineage>
</organism>
<dbReference type="Pfam" id="PF03079">
    <property type="entry name" value="ARD"/>
    <property type="match status" value="1"/>
</dbReference>
<gene>
    <name evidence="9" type="primary">mtnD</name>
    <name evidence="10" type="ORF">TOI97_06305</name>
</gene>
<evidence type="ECO:0000256" key="3">
    <source>
        <dbReference type="ARBA" id="ARBA00022605"/>
    </source>
</evidence>
<dbReference type="InterPro" id="IPR004313">
    <property type="entry name" value="ARD"/>
</dbReference>
<dbReference type="InterPro" id="IPR023956">
    <property type="entry name" value="ARD_bac"/>
</dbReference>
<comment type="cofactor">
    <cofactor evidence="9">
        <name>Ni(2+)</name>
        <dbReference type="ChEBI" id="CHEBI:49786"/>
    </cofactor>
    <text evidence="9">Binds 1 nickel ion per monomer.</text>
</comment>
<accession>A0ABU5GQP5</accession>
<feature type="site" description="May play a role in metal incorporation in vivo" evidence="9">
    <location>
        <position position="96"/>
    </location>
</feature>
<keyword evidence="6 9" id="KW-0560">Oxidoreductase</keyword>
<dbReference type="PANTHER" id="PTHR23418:SF0">
    <property type="entry name" value="ACIREDUCTONE DIOXYGENASE"/>
    <property type="match status" value="1"/>
</dbReference>
<feature type="binding site" evidence="9">
    <location>
        <position position="97"/>
    </location>
    <ligand>
        <name>Fe(2+)</name>
        <dbReference type="ChEBI" id="CHEBI:29033"/>
    </ligand>
</feature>
<evidence type="ECO:0000256" key="6">
    <source>
        <dbReference type="ARBA" id="ARBA00023002"/>
    </source>
</evidence>
<feature type="binding site" evidence="9">
    <location>
        <position position="99"/>
    </location>
    <ligand>
        <name>Fe(2+)</name>
        <dbReference type="ChEBI" id="CHEBI:29033"/>
    </ligand>
</feature>
<reference evidence="10 11" key="1">
    <citation type="submission" date="2023-12" db="EMBL/GenBank/DDBJ databases">
        <title>Denitrificimonas halotolerans sp. nov.,a novel species isolated from landfill leachate.</title>
        <authorList>
            <person name="Wang S."/>
        </authorList>
    </citation>
    <scope>NUCLEOTIDE SEQUENCE [LARGE SCALE GENOMIC DNA]</scope>
    <source>
        <strain evidence="10 11">JX-1</strain>
    </source>
</reference>
<evidence type="ECO:0000256" key="4">
    <source>
        <dbReference type="ARBA" id="ARBA00022723"/>
    </source>
</evidence>
<comment type="catalytic activity">
    <reaction evidence="9">
        <text>1,2-dihydroxy-5-(methylsulfanyl)pent-1-en-3-one + O2 = 3-(methylsulfanyl)propanoate + CO + formate + 2 H(+)</text>
        <dbReference type="Rhea" id="RHEA:14161"/>
        <dbReference type="ChEBI" id="CHEBI:15378"/>
        <dbReference type="ChEBI" id="CHEBI:15379"/>
        <dbReference type="ChEBI" id="CHEBI:15740"/>
        <dbReference type="ChEBI" id="CHEBI:17245"/>
        <dbReference type="ChEBI" id="CHEBI:49016"/>
        <dbReference type="ChEBI" id="CHEBI:49252"/>
        <dbReference type="EC" id="1.13.11.53"/>
    </reaction>
</comment>
<dbReference type="EC" id="1.13.11.54" evidence="9"/>
<feature type="binding site" evidence="9">
    <location>
        <position position="141"/>
    </location>
    <ligand>
        <name>Ni(2+)</name>
        <dbReference type="ChEBI" id="CHEBI:49786"/>
    </ligand>
</feature>